<gene>
    <name evidence="1" type="ORF">DB30_07004</name>
</gene>
<proteinExistence type="predicted"/>
<dbReference type="Proteomes" id="UP000031599">
    <property type="component" value="Unassembled WGS sequence"/>
</dbReference>
<evidence type="ECO:0000313" key="1">
    <source>
        <dbReference type="EMBL" id="KIG14255.1"/>
    </source>
</evidence>
<accession>A0A0C2CXC2</accession>
<reference evidence="1 2" key="1">
    <citation type="submission" date="2014-12" db="EMBL/GenBank/DDBJ databases">
        <title>Genome assembly of Enhygromyxa salina DSM 15201.</title>
        <authorList>
            <person name="Sharma G."/>
            <person name="Subramanian S."/>
        </authorList>
    </citation>
    <scope>NUCLEOTIDE SEQUENCE [LARGE SCALE GENOMIC DNA]</scope>
    <source>
        <strain evidence="1 2">DSM 15201</strain>
    </source>
</reference>
<organism evidence="1 2">
    <name type="scientific">Enhygromyxa salina</name>
    <dbReference type="NCBI Taxonomy" id="215803"/>
    <lineage>
        <taxon>Bacteria</taxon>
        <taxon>Pseudomonadati</taxon>
        <taxon>Myxococcota</taxon>
        <taxon>Polyangia</taxon>
        <taxon>Nannocystales</taxon>
        <taxon>Nannocystaceae</taxon>
        <taxon>Enhygromyxa</taxon>
    </lineage>
</organism>
<protein>
    <submittedName>
        <fullName evidence="1">Uncharacterized protein</fullName>
    </submittedName>
</protein>
<comment type="caution">
    <text evidence="1">The sequence shown here is derived from an EMBL/GenBank/DDBJ whole genome shotgun (WGS) entry which is preliminary data.</text>
</comment>
<dbReference type="EMBL" id="JMCC02000076">
    <property type="protein sequence ID" value="KIG14255.1"/>
    <property type="molecule type" value="Genomic_DNA"/>
</dbReference>
<name>A0A0C2CXC2_9BACT</name>
<sequence length="59" mass="7013">MVGRRKYDRFVVECVHVLKKSHNNAFQLTQLMLVVPELRYSVKLVKKQHAGSTHRMFEE</sequence>
<evidence type="ECO:0000313" key="2">
    <source>
        <dbReference type="Proteomes" id="UP000031599"/>
    </source>
</evidence>
<dbReference type="AlphaFoldDB" id="A0A0C2CXC2"/>